<dbReference type="Proteomes" id="UP000663844">
    <property type="component" value="Unassembled WGS sequence"/>
</dbReference>
<accession>A0A813MAC1</accession>
<evidence type="ECO:0000256" key="5">
    <source>
        <dbReference type="ARBA" id="ARBA00022723"/>
    </source>
</evidence>
<dbReference type="EMBL" id="CAJOBB010003661">
    <property type="protein sequence ID" value="CAF4052152.1"/>
    <property type="molecule type" value="Genomic_DNA"/>
</dbReference>
<evidence type="ECO:0000256" key="8">
    <source>
        <dbReference type="SAM" id="Phobius"/>
    </source>
</evidence>
<keyword evidence="8" id="KW-1133">Transmembrane helix</keyword>
<evidence type="ECO:0000313" key="14">
    <source>
        <dbReference type="Proteomes" id="UP000663860"/>
    </source>
</evidence>
<comment type="subcellular location">
    <subcellularLocation>
        <location evidence="2">Endosome membrane</location>
        <topology evidence="2">Peripheral membrane protein</topology>
    </subcellularLocation>
    <subcellularLocation>
        <location evidence="1">Late endosome membrane</location>
    </subcellularLocation>
    <subcellularLocation>
        <location evidence="3">Lysosome membrane</location>
        <topology evidence="3">Peripheral membrane protein</topology>
        <orientation evidence="3">Cytoplasmic side</orientation>
    </subcellularLocation>
</comment>
<evidence type="ECO:0000256" key="6">
    <source>
        <dbReference type="ARBA" id="ARBA00022833"/>
    </source>
</evidence>
<comment type="caution">
    <text evidence="10">The sequence shown here is derived from an EMBL/GenBank/DDBJ whole genome shotgun (WGS) entry which is preliminary data.</text>
</comment>
<evidence type="ECO:0000313" key="12">
    <source>
        <dbReference type="EMBL" id="CAF3783760.1"/>
    </source>
</evidence>
<protein>
    <recommendedName>
        <fullName evidence="9">LITAF domain-containing protein</fullName>
    </recommendedName>
</protein>
<dbReference type="SMART" id="SM00714">
    <property type="entry name" value="LITAF"/>
    <property type="match status" value="1"/>
</dbReference>
<dbReference type="InterPro" id="IPR006629">
    <property type="entry name" value="LITAF"/>
</dbReference>
<dbReference type="Proteomes" id="UP000663860">
    <property type="component" value="Unassembled WGS sequence"/>
</dbReference>
<dbReference type="Pfam" id="PF10601">
    <property type="entry name" value="zf-LITAF-like"/>
    <property type="match status" value="1"/>
</dbReference>
<sequence>MNSVSPSSAQPIDGTQPVSVGVPVVTLGSHPWQCTCPYCGRQIITRTEKKIGLLPWILFAVLFIFGFVICAFIPFCIDELKDTAHYCPSCNALLGRKKR</sequence>
<dbReference type="InterPro" id="IPR037519">
    <property type="entry name" value="LITAF_fam"/>
</dbReference>
<evidence type="ECO:0000256" key="7">
    <source>
        <dbReference type="ARBA" id="ARBA00023136"/>
    </source>
</evidence>
<dbReference type="GO" id="GO:0005765">
    <property type="term" value="C:lysosomal membrane"/>
    <property type="evidence" value="ECO:0007669"/>
    <property type="project" value="UniProtKB-SubCell"/>
</dbReference>
<evidence type="ECO:0000256" key="1">
    <source>
        <dbReference type="ARBA" id="ARBA00004414"/>
    </source>
</evidence>
<reference evidence="10" key="1">
    <citation type="submission" date="2021-02" db="EMBL/GenBank/DDBJ databases">
        <authorList>
            <person name="Nowell W R."/>
        </authorList>
    </citation>
    <scope>NUCLEOTIDE SEQUENCE</scope>
</reference>
<evidence type="ECO:0000256" key="3">
    <source>
        <dbReference type="ARBA" id="ARBA00004630"/>
    </source>
</evidence>
<evidence type="ECO:0000313" key="10">
    <source>
        <dbReference type="EMBL" id="CAF0715532.1"/>
    </source>
</evidence>
<dbReference type="EMBL" id="CAJOAZ010001220">
    <property type="protein sequence ID" value="CAF3783760.1"/>
    <property type="molecule type" value="Genomic_DNA"/>
</dbReference>
<dbReference type="Proteomes" id="UP000663868">
    <property type="component" value="Unassembled WGS sequence"/>
</dbReference>
<dbReference type="GO" id="GO:0008270">
    <property type="term" value="F:zinc ion binding"/>
    <property type="evidence" value="ECO:0007669"/>
    <property type="project" value="TreeGrafter"/>
</dbReference>
<dbReference type="PANTHER" id="PTHR23292">
    <property type="entry name" value="LIPOPOLYSACCHARIDE-INDUCED TUMOR NECROSIS FACTOR-ALPHA FACTOR"/>
    <property type="match status" value="1"/>
</dbReference>
<dbReference type="EMBL" id="CAJNOE010000004">
    <property type="protein sequence ID" value="CAF0715532.1"/>
    <property type="molecule type" value="Genomic_DNA"/>
</dbReference>
<dbReference type="EMBL" id="CAJNOG010000016">
    <property type="protein sequence ID" value="CAF0760943.1"/>
    <property type="molecule type" value="Genomic_DNA"/>
</dbReference>
<feature type="transmembrane region" description="Helical" evidence="8">
    <location>
        <begin position="51"/>
        <end position="75"/>
    </location>
</feature>
<evidence type="ECO:0000313" key="11">
    <source>
        <dbReference type="EMBL" id="CAF0760943.1"/>
    </source>
</evidence>
<dbReference type="GO" id="GO:0031902">
    <property type="term" value="C:late endosome membrane"/>
    <property type="evidence" value="ECO:0007669"/>
    <property type="project" value="UniProtKB-SubCell"/>
</dbReference>
<evidence type="ECO:0000256" key="2">
    <source>
        <dbReference type="ARBA" id="ARBA00004481"/>
    </source>
</evidence>
<keyword evidence="7 8" id="KW-0472">Membrane</keyword>
<name>A0A813MAC1_9BILA</name>
<gene>
    <name evidence="10" type="ORF">IZO911_LOCUS933</name>
    <name evidence="11" type="ORF">JYZ213_LOCUS3057</name>
    <name evidence="13" type="ORF">KXQ929_LOCUS31607</name>
    <name evidence="12" type="ORF">OXD698_LOCUS17286</name>
</gene>
<keyword evidence="6" id="KW-0862">Zinc</keyword>
<proteinExistence type="inferred from homology"/>
<evidence type="ECO:0000313" key="13">
    <source>
        <dbReference type="EMBL" id="CAF4052152.1"/>
    </source>
</evidence>
<dbReference type="PANTHER" id="PTHR23292:SF6">
    <property type="entry name" value="FI16602P1-RELATED"/>
    <property type="match status" value="1"/>
</dbReference>
<dbReference type="PROSITE" id="PS51837">
    <property type="entry name" value="LITAF"/>
    <property type="match status" value="1"/>
</dbReference>
<keyword evidence="8" id="KW-0812">Transmembrane</keyword>
<comment type="similarity">
    <text evidence="4">Belongs to the CDIP1/LITAF family.</text>
</comment>
<evidence type="ECO:0000256" key="4">
    <source>
        <dbReference type="ARBA" id="ARBA00005975"/>
    </source>
</evidence>
<evidence type="ECO:0000259" key="9">
    <source>
        <dbReference type="PROSITE" id="PS51837"/>
    </source>
</evidence>
<dbReference type="Proteomes" id="UP000663845">
    <property type="component" value="Unassembled WGS sequence"/>
</dbReference>
<feature type="domain" description="LITAF" evidence="9">
    <location>
        <begin position="16"/>
        <end position="99"/>
    </location>
</feature>
<keyword evidence="5" id="KW-0479">Metal-binding</keyword>
<dbReference type="AlphaFoldDB" id="A0A813MAC1"/>
<organism evidence="10 14">
    <name type="scientific">Adineta steineri</name>
    <dbReference type="NCBI Taxonomy" id="433720"/>
    <lineage>
        <taxon>Eukaryota</taxon>
        <taxon>Metazoa</taxon>
        <taxon>Spiralia</taxon>
        <taxon>Gnathifera</taxon>
        <taxon>Rotifera</taxon>
        <taxon>Eurotatoria</taxon>
        <taxon>Bdelloidea</taxon>
        <taxon>Adinetida</taxon>
        <taxon>Adinetidae</taxon>
        <taxon>Adineta</taxon>
    </lineage>
</organism>